<feature type="domain" description="Endoribonuclease YicC-like C-terminal" evidence="7">
    <location>
        <begin position="176"/>
        <end position="297"/>
    </location>
</feature>
<dbReference type="NCBIfam" id="TIGR00255">
    <property type="entry name" value="YicC/YloC family endoribonuclease"/>
    <property type="match status" value="1"/>
</dbReference>
<evidence type="ECO:0000256" key="4">
    <source>
        <dbReference type="ARBA" id="ARBA00022801"/>
    </source>
</evidence>
<evidence type="ECO:0000313" key="8">
    <source>
        <dbReference type="EMBL" id="OWK37471.1"/>
    </source>
</evidence>
<protein>
    <submittedName>
        <fullName evidence="8">Protein YicC</fullName>
    </submittedName>
</protein>
<comment type="cofactor">
    <cofactor evidence="1">
        <name>a divalent metal cation</name>
        <dbReference type="ChEBI" id="CHEBI:60240"/>
    </cofactor>
</comment>
<name>A0A225D7C9_9BACT</name>
<dbReference type="InterPro" id="IPR005229">
    <property type="entry name" value="YicC/YloC-like"/>
</dbReference>
<sequence>MLFSMTGFGEARGQGSGFAVGVEVRSVNNRHLKVTVRGSDPYPMLESEVEKVVRRGVRRGTISVHVRAERAPRPGDLKLNTAVVQTYLELLRTTCEAAGTPHLLPSLATGVLALPGVAPEPGQGGSVPDDEWPVFEQALERALAKLDVSRKEEGRAMADELLRHHAYLTEQLGLVKTQLPAVMVHYRARLLDRVKQAIADAGVTLDESHLIRELALFADRTDVAEELSRFAAHLDQFRELVTTVTDGAGRRLEFVVQEMGREANTLGSKAGDVSISRIVVEIKATLEKVRELVQNVE</sequence>
<dbReference type="Pfam" id="PF08340">
    <property type="entry name" value="YicC-like_C"/>
    <property type="match status" value="1"/>
</dbReference>
<evidence type="ECO:0000313" key="9">
    <source>
        <dbReference type="Proteomes" id="UP000214646"/>
    </source>
</evidence>
<dbReference type="InterPro" id="IPR013527">
    <property type="entry name" value="YicC-like_N"/>
</dbReference>
<evidence type="ECO:0000256" key="5">
    <source>
        <dbReference type="ARBA" id="ARBA00035648"/>
    </source>
</evidence>
<evidence type="ECO:0000256" key="1">
    <source>
        <dbReference type="ARBA" id="ARBA00001968"/>
    </source>
</evidence>
<keyword evidence="2" id="KW-0540">Nuclease</keyword>
<evidence type="ECO:0000259" key="6">
    <source>
        <dbReference type="Pfam" id="PF03755"/>
    </source>
</evidence>
<proteinExistence type="inferred from homology"/>
<dbReference type="GO" id="GO:0016787">
    <property type="term" value="F:hydrolase activity"/>
    <property type="evidence" value="ECO:0007669"/>
    <property type="project" value="UniProtKB-KW"/>
</dbReference>
<keyword evidence="3" id="KW-0255">Endonuclease</keyword>
<keyword evidence="9" id="KW-1185">Reference proteome</keyword>
<reference evidence="9" key="1">
    <citation type="submission" date="2017-06" db="EMBL/GenBank/DDBJ databases">
        <title>Genome analysis of Fimbriiglobus ruber SP5, the first member of the order Planctomycetales with confirmed chitinolytic capability.</title>
        <authorList>
            <person name="Ravin N.V."/>
            <person name="Rakitin A.L."/>
            <person name="Ivanova A.A."/>
            <person name="Beletsky A.V."/>
            <person name="Kulichevskaya I.S."/>
            <person name="Mardanov A.V."/>
            <person name="Dedysh S.N."/>
        </authorList>
    </citation>
    <scope>NUCLEOTIDE SEQUENCE [LARGE SCALE GENOMIC DNA]</scope>
    <source>
        <strain evidence="9">SP5</strain>
    </source>
</reference>
<keyword evidence="4" id="KW-0378">Hydrolase</keyword>
<dbReference type="AlphaFoldDB" id="A0A225D7C9"/>
<dbReference type="Proteomes" id="UP000214646">
    <property type="component" value="Unassembled WGS sequence"/>
</dbReference>
<organism evidence="8 9">
    <name type="scientific">Fimbriiglobus ruber</name>
    <dbReference type="NCBI Taxonomy" id="1908690"/>
    <lineage>
        <taxon>Bacteria</taxon>
        <taxon>Pseudomonadati</taxon>
        <taxon>Planctomycetota</taxon>
        <taxon>Planctomycetia</taxon>
        <taxon>Gemmatales</taxon>
        <taxon>Gemmataceae</taxon>
        <taxon>Fimbriiglobus</taxon>
    </lineage>
</organism>
<evidence type="ECO:0000256" key="2">
    <source>
        <dbReference type="ARBA" id="ARBA00022722"/>
    </source>
</evidence>
<dbReference type="InterPro" id="IPR013551">
    <property type="entry name" value="YicC-like_C"/>
</dbReference>
<dbReference type="OrthoDB" id="9771229at2"/>
<dbReference type="GO" id="GO:0004521">
    <property type="term" value="F:RNA endonuclease activity"/>
    <property type="evidence" value="ECO:0007669"/>
    <property type="project" value="InterPro"/>
</dbReference>
<evidence type="ECO:0000256" key="3">
    <source>
        <dbReference type="ARBA" id="ARBA00022759"/>
    </source>
</evidence>
<feature type="domain" description="Endoribonuclease YicC-like N-terminal" evidence="6">
    <location>
        <begin position="4"/>
        <end position="158"/>
    </location>
</feature>
<comment type="similarity">
    <text evidence="5">Belongs to the YicC/YloC family.</text>
</comment>
<gene>
    <name evidence="8" type="ORF">FRUB_06591</name>
</gene>
<comment type="caution">
    <text evidence="8">The sequence shown here is derived from an EMBL/GenBank/DDBJ whole genome shotgun (WGS) entry which is preliminary data.</text>
</comment>
<dbReference type="RefSeq" id="WP_088257383.1">
    <property type="nucleotide sequence ID" value="NZ_NIDE01000014.1"/>
</dbReference>
<dbReference type="PANTHER" id="PTHR30636">
    <property type="entry name" value="UPF0701 PROTEIN YICC"/>
    <property type="match status" value="1"/>
</dbReference>
<evidence type="ECO:0000259" key="7">
    <source>
        <dbReference type="Pfam" id="PF08340"/>
    </source>
</evidence>
<accession>A0A225D7C9</accession>
<dbReference type="Pfam" id="PF03755">
    <property type="entry name" value="YicC-like_N"/>
    <property type="match status" value="1"/>
</dbReference>
<dbReference type="PANTHER" id="PTHR30636:SF3">
    <property type="entry name" value="UPF0701 PROTEIN YICC"/>
    <property type="match status" value="1"/>
</dbReference>
<dbReference type="EMBL" id="NIDE01000014">
    <property type="protein sequence ID" value="OWK37471.1"/>
    <property type="molecule type" value="Genomic_DNA"/>
</dbReference>